<keyword evidence="2" id="KW-1185">Reference proteome</keyword>
<evidence type="ECO:0000313" key="1">
    <source>
        <dbReference type="EMBL" id="GBM14452.1"/>
    </source>
</evidence>
<dbReference type="AlphaFoldDB" id="A0A4Y2DCD8"/>
<dbReference type="EMBL" id="BGPR01000343">
    <property type="protein sequence ID" value="GBM14452.1"/>
    <property type="molecule type" value="Genomic_DNA"/>
</dbReference>
<protein>
    <submittedName>
        <fullName evidence="1">Uncharacterized protein</fullName>
    </submittedName>
</protein>
<accession>A0A4Y2DCD8</accession>
<sequence length="109" mass="12077">MASEPKAYSMPLLTAWLKSFHAFPGPPTPPLEDVYDLDNSSRTCDTLHVMSCTSGSRNTVVTLDSSIAHPISPNMSIIEGLWDALQQSYSEEIHYLALLWNYGLSGDSW</sequence>
<gene>
    <name evidence="1" type="ORF">AVEN_246610_1</name>
</gene>
<evidence type="ECO:0000313" key="2">
    <source>
        <dbReference type="Proteomes" id="UP000499080"/>
    </source>
</evidence>
<organism evidence="1 2">
    <name type="scientific">Araneus ventricosus</name>
    <name type="common">Orbweaver spider</name>
    <name type="synonym">Epeira ventricosa</name>
    <dbReference type="NCBI Taxonomy" id="182803"/>
    <lineage>
        <taxon>Eukaryota</taxon>
        <taxon>Metazoa</taxon>
        <taxon>Ecdysozoa</taxon>
        <taxon>Arthropoda</taxon>
        <taxon>Chelicerata</taxon>
        <taxon>Arachnida</taxon>
        <taxon>Araneae</taxon>
        <taxon>Araneomorphae</taxon>
        <taxon>Entelegynae</taxon>
        <taxon>Araneoidea</taxon>
        <taxon>Araneidae</taxon>
        <taxon>Araneus</taxon>
    </lineage>
</organism>
<reference evidence="1 2" key="1">
    <citation type="journal article" date="2019" name="Sci. Rep.">
        <title>Orb-weaving spider Araneus ventricosus genome elucidates the spidroin gene catalogue.</title>
        <authorList>
            <person name="Kono N."/>
            <person name="Nakamura H."/>
            <person name="Ohtoshi R."/>
            <person name="Moran D.A.P."/>
            <person name="Shinohara A."/>
            <person name="Yoshida Y."/>
            <person name="Fujiwara M."/>
            <person name="Mori M."/>
            <person name="Tomita M."/>
            <person name="Arakawa K."/>
        </authorList>
    </citation>
    <scope>NUCLEOTIDE SEQUENCE [LARGE SCALE GENOMIC DNA]</scope>
</reference>
<proteinExistence type="predicted"/>
<dbReference type="Proteomes" id="UP000499080">
    <property type="component" value="Unassembled WGS sequence"/>
</dbReference>
<name>A0A4Y2DCD8_ARAVE</name>
<comment type="caution">
    <text evidence="1">The sequence shown here is derived from an EMBL/GenBank/DDBJ whole genome shotgun (WGS) entry which is preliminary data.</text>
</comment>